<dbReference type="OrthoDB" id="10273222at2759"/>
<evidence type="ECO:0000313" key="2">
    <source>
        <dbReference type="EMBL" id="KAG1306448.1"/>
    </source>
</evidence>
<dbReference type="Pfam" id="PF01209">
    <property type="entry name" value="Ubie_methyltran"/>
    <property type="match status" value="1"/>
</dbReference>
<keyword evidence="3" id="KW-1185">Reference proteome</keyword>
<proteinExistence type="predicted"/>
<gene>
    <name evidence="2" type="ORF">G6F64_007589</name>
</gene>
<comment type="caution">
    <text evidence="2">The sequence shown here is derived from an EMBL/GenBank/DDBJ whole genome shotgun (WGS) entry which is preliminary data.</text>
</comment>
<organism evidence="2 3">
    <name type="scientific">Rhizopus oryzae</name>
    <name type="common">Mucormycosis agent</name>
    <name type="synonym">Rhizopus arrhizus var. delemar</name>
    <dbReference type="NCBI Taxonomy" id="64495"/>
    <lineage>
        <taxon>Eukaryota</taxon>
        <taxon>Fungi</taxon>
        <taxon>Fungi incertae sedis</taxon>
        <taxon>Mucoromycota</taxon>
        <taxon>Mucoromycotina</taxon>
        <taxon>Mucoromycetes</taxon>
        <taxon>Mucorales</taxon>
        <taxon>Mucorineae</taxon>
        <taxon>Rhizopodaceae</taxon>
        <taxon>Rhizopus</taxon>
    </lineage>
</organism>
<evidence type="ECO:0000256" key="1">
    <source>
        <dbReference type="SAM" id="SignalP"/>
    </source>
</evidence>
<feature type="chain" id="PRO_5040391585" evidence="1">
    <location>
        <begin position="20"/>
        <end position="143"/>
    </location>
</feature>
<keyword evidence="1" id="KW-0732">Signal</keyword>
<reference evidence="2" key="1">
    <citation type="journal article" date="2020" name="Microb. Genom.">
        <title>Genetic diversity of clinical and environmental Mucorales isolates obtained from an investigation of mucormycosis cases among solid organ transplant recipients.</title>
        <authorList>
            <person name="Nguyen M.H."/>
            <person name="Kaul D."/>
            <person name="Muto C."/>
            <person name="Cheng S.J."/>
            <person name="Richter R.A."/>
            <person name="Bruno V.M."/>
            <person name="Liu G."/>
            <person name="Beyhan S."/>
            <person name="Sundermann A.J."/>
            <person name="Mounaud S."/>
            <person name="Pasculle A.W."/>
            <person name="Nierman W.C."/>
            <person name="Driscoll E."/>
            <person name="Cumbie R."/>
            <person name="Clancy C.J."/>
            <person name="Dupont C.L."/>
        </authorList>
    </citation>
    <scope>NUCLEOTIDE SEQUENCE</scope>
    <source>
        <strain evidence="2">GL11</strain>
    </source>
</reference>
<accession>A0A9P7BQG4</accession>
<dbReference type="Proteomes" id="UP000716291">
    <property type="component" value="Unassembled WGS sequence"/>
</dbReference>
<name>A0A9P7BQG4_RHIOR</name>
<dbReference type="EMBL" id="JAANQT010001131">
    <property type="protein sequence ID" value="KAG1306448.1"/>
    <property type="molecule type" value="Genomic_DNA"/>
</dbReference>
<protein>
    <submittedName>
        <fullName evidence="2">Uncharacterized protein</fullName>
    </submittedName>
</protein>
<dbReference type="AlphaFoldDB" id="A0A9P7BQG4"/>
<feature type="signal peptide" evidence="1">
    <location>
        <begin position="1"/>
        <end position="19"/>
    </location>
</feature>
<evidence type="ECO:0000313" key="3">
    <source>
        <dbReference type="Proteomes" id="UP000716291"/>
    </source>
</evidence>
<sequence>MRSVLVSFGLLSVFMLVSSLPLGPATLEKRQYFNDGIDVMSGNTDCLNTDITNRIPGIGGVNTNQASFLVQNVENLSDTPSESVDAYTIAFGIRTRIHVESIRNFSAQETIAQIICDAGFKTVGKVYEDLTFGVVAIHSDYNI</sequence>